<dbReference type="InterPro" id="IPR021131">
    <property type="entry name" value="Ribosomal_uL15/eL18"/>
</dbReference>
<evidence type="ECO:0000256" key="1">
    <source>
        <dbReference type="ARBA" id="ARBA00007320"/>
    </source>
</evidence>
<reference evidence="8 9" key="1">
    <citation type="submission" date="2017-09" db="EMBL/GenBank/DDBJ databases">
        <title>Depth-based differentiation of microbial function through sediment-hosted aquifers and enrichment of novel symbionts in the deep terrestrial subsurface.</title>
        <authorList>
            <person name="Probst A.J."/>
            <person name="Ladd B."/>
            <person name="Jarett J.K."/>
            <person name="Geller-Mcgrath D.E."/>
            <person name="Sieber C.M."/>
            <person name="Emerson J.B."/>
            <person name="Anantharaman K."/>
            <person name="Thomas B.C."/>
            <person name="Malmstrom R."/>
            <person name="Stieglmeier M."/>
            <person name="Klingl A."/>
            <person name="Woyke T."/>
            <person name="Ryan C.M."/>
            <person name="Banfield J.F."/>
        </authorList>
    </citation>
    <scope>NUCLEOTIDE SEQUENCE [LARGE SCALE GENOMIC DNA]</scope>
    <source>
        <strain evidence="8">CG11_big_fil_rev_8_21_14_0_20_44_10</strain>
    </source>
</reference>
<dbReference type="GO" id="GO:0022625">
    <property type="term" value="C:cytosolic large ribosomal subunit"/>
    <property type="evidence" value="ECO:0007669"/>
    <property type="project" value="TreeGrafter"/>
</dbReference>
<dbReference type="InterPro" id="IPR005749">
    <property type="entry name" value="Ribosomal_uL15_bac-type"/>
</dbReference>
<evidence type="ECO:0000256" key="5">
    <source>
        <dbReference type="RuleBase" id="RU003888"/>
    </source>
</evidence>
<comment type="subunit">
    <text evidence="4">Part of the 50S ribosomal subunit.</text>
</comment>
<feature type="region of interest" description="Disordered" evidence="6">
    <location>
        <begin position="1"/>
        <end position="44"/>
    </location>
</feature>
<keyword evidence="4" id="KW-0699">rRNA-binding</keyword>
<evidence type="ECO:0000313" key="9">
    <source>
        <dbReference type="Proteomes" id="UP000231550"/>
    </source>
</evidence>
<comment type="function">
    <text evidence="4">Binds to the 23S rRNA.</text>
</comment>
<comment type="caution">
    <text evidence="8">The sequence shown here is derived from an EMBL/GenBank/DDBJ whole genome shotgun (WGS) entry which is preliminary data.</text>
</comment>
<keyword evidence="2 4" id="KW-0689">Ribosomal protein</keyword>
<evidence type="ECO:0000313" key="8">
    <source>
        <dbReference type="EMBL" id="PIQ74656.1"/>
    </source>
</evidence>
<dbReference type="GO" id="GO:0019843">
    <property type="term" value="F:rRNA binding"/>
    <property type="evidence" value="ECO:0007669"/>
    <property type="project" value="UniProtKB-UniRule"/>
</dbReference>
<feature type="compositionally biased region" description="Basic residues" evidence="6">
    <location>
        <begin position="12"/>
        <end position="23"/>
    </location>
</feature>
<evidence type="ECO:0000256" key="3">
    <source>
        <dbReference type="ARBA" id="ARBA00023274"/>
    </source>
</evidence>
<dbReference type="InterPro" id="IPR030878">
    <property type="entry name" value="Ribosomal_uL15"/>
</dbReference>
<dbReference type="GO" id="GO:0003735">
    <property type="term" value="F:structural constituent of ribosome"/>
    <property type="evidence" value="ECO:0007669"/>
    <property type="project" value="InterPro"/>
</dbReference>
<evidence type="ECO:0000256" key="6">
    <source>
        <dbReference type="SAM" id="MobiDB-lite"/>
    </source>
</evidence>
<keyword evidence="3 4" id="KW-0687">Ribonucleoprotein</keyword>
<keyword evidence="4" id="KW-0694">RNA-binding</keyword>
<dbReference type="SUPFAM" id="SSF52080">
    <property type="entry name" value="Ribosomal proteins L15p and L18e"/>
    <property type="match status" value="1"/>
</dbReference>
<feature type="compositionally biased region" description="Polar residues" evidence="6">
    <location>
        <begin position="1"/>
        <end position="10"/>
    </location>
</feature>
<dbReference type="EMBL" id="PCVN01000027">
    <property type="protein sequence ID" value="PIQ74656.1"/>
    <property type="molecule type" value="Genomic_DNA"/>
</dbReference>
<organism evidence="8 9">
    <name type="scientific">Candidatus Portnoybacteria bacterium CG11_big_fil_rev_8_21_14_0_20_44_10</name>
    <dbReference type="NCBI Taxonomy" id="1974818"/>
    <lineage>
        <taxon>Bacteria</taxon>
        <taxon>Candidatus Portnoyibacteriota</taxon>
    </lineage>
</organism>
<evidence type="ECO:0000256" key="2">
    <source>
        <dbReference type="ARBA" id="ARBA00022980"/>
    </source>
</evidence>
<protein>
    <recommendedName>
        <fullName evidence="4">Large ribosomal subunit protein uL15</fullName>
    </recommendedName>
</protein>
<dbReference type="GO" id="GO:0006412">
    <property type="term" value="P:translation"/>
    <property type="evidence" value="ECO:0007669"/>
    <property type="project" value="UniProtKB-UniRule"/>
</dbReference>
<dbReference type="InterPro" id="IPR001196">
    <property type="entry name" value="Ribosomal_uL15_CS"/>
</dbReference>
<proteinExistence type="inferred from homology"/>
<dbReference type="HAMAP" id="MF_01341">
    <property type="entry name" value="Ribosomal_uL15"/>
    <property type="match status" value="1"/>
</dbReference>
<dbReference type="PANTHER" id="PTHR12934">
    <property type="entry name" value="50S RIBOSOMAL PROTEIN L15"/>
    <property type="match status" value="1"/>
</dbReference>
<accession>A0A2H0KR90</accession>
<evidence type="ECO:0000256" key="4">
    <source>
        <dbReference type="HAMAP-Rule" id="MF_01341"/>
    </source>
</evidence>
<sequence length="153" mass="16920">MQLHQISPTTKQKSRKRVGRGGKRGTYSGKGMKGQKSRSGARIRPAWRDFAKKLPKLRGFKFKPVGGKAVIINVVDIEKNFRSGDFITPQLLLDKGLVTKLNGKIPKVKVLGDGEIEKKVTIKDCSVSASAKEKIEKAGGSVENYKFKITNHK</sequence>
<feature type="domain" description="Large ribosomal subunit protein uL15/eL18" evidence="7">
    <location>
        <begin position="71"/>
        <end position="143"/>
    </location>
</feature>
<dbReference type="Proteomes" id="UP000231550">
    <property type="component" value="Unassembled WGS sequence"/>
</dbReference>
<dbReference type="Gene3D" id="3.100.10.10">
    <property type="match status" value="1"/>
</dbReference>
<dbReference type="PANTHER" id="PTHR12934:SF11">
    <property type="entry name" value="LARGE RIBOSOMAL SUBUNIT PROTEIN UL15M"/>
    <property type="match status" value="1"/>
</dbReference>
<dbReference type="InterPro" id="IPR036227">
    <property type="entry name" value="Ribosomal_uL15/eL18_sf"/>
</dbReference>
<name>A0A2H0KR90_9BACT</name>
<evidence type="ECO:0000259" key="7">
    <source>
        <dbReference type="Pfam" id="PF00828"/>
    </source>
</evidence>
<dbReference type="NCBIfam" id="TIGR01071">
    <property type="entry name" value="rplO_bact"/>
    <property type="match status" value="1"/>
</dbReference>
<comment type="similarity">
    <text evidence="1 4 5">Belongs to the universal ribosomal protein uL15 family.</text>
</comment>
<dbReference type="AlphaFoldDB" id="A0A2H0KR90"/>
<gene>
    <name evidence="4 8" type="primary">rplO</name>
    <name evidence="8" type="ORF">COV85_01000</name>
</gene>
<dbReference type="PROSITE" id="PS00475">
    <property type="entry name" value="RIBOSOMAL_L15"/>
    <property type="match status" value="1"/>
</dbReference>
<dbReference type="Pfam" id="PF00828">
    <property type="entry name" value="Ribosomal_L27A"/>
    <property type="match status" value="1"/>
</dbReference>